<protein>
    <submittedName>
        <fullName evidence="5">FadR/GntR family transcriptional regulator</fullName>
    </submittedName>
</protein>
<dbReference type="PRINTS" id="PR00035">
    <property type="entry name" value="HTHGNTR"/>
</dbReference>
<keyword evidence="6" id="KW-1185">Reference proteome</keyword>
<dbReference type="PROSITE" id="PS50949">
    <property type="entry name" value="HTH_GNTR"/>
    <property type="match status" value="1"/>
</dbReference>
<dbReference type="InterPro" id="IPR036388">
    <property type="entry name" value="WH-like_DNA-bd_sf"/>
</dbReference>
<dbReference type="Pfam" id="PF00392">
    <property type="entry name" value="GntR"/>
    <property type="match status" value="1"/>
</dbReference>
<dbReference type="PANTHER" id="PTHR43537">
    <property type="entry name" value="TRANSCRIPTIONAL REGULATOR, GNTR FAMILY"/>
    <property type="match status" value="1"/>
</dbReference>
<keyword evidence="3" id="KW-0804">Transcription</keyword>
<dbReference type="InterPro" id="IPR036390">
    <property type="entry name" value="WH_DNA-bd_sf"/>
</dbReference>
<dbReference type="SUPFAM" id="SSF46785">
    <property type="entry name" value="Winged helix' DNA-binding domain"/>
    <property type="match status" value="1"/>
</dbReference>
<comment type="caution">
    <text evidence="5">The sequence shown here is derived from an EMBL/GenBank/DDBJ whole genome shotgun (WGS) entry which is preliminary data.</text>
</comment>
<feature type="domain" description="HTH gntR-type" evidence="4">
    <location>
        <begin position="5"/>
        <end position="75"/>
    </location>
</feature>
<evidence type="ECO:0000313" key="5">
    <source>
        <dbReference type="EMBL" id="GAA3716230.1"/>
    </source>
</evidence>
<dbReference type="SMART" id="SM00895">
    <property type="entry name" value="FCD"/>
    <property type="match status" value="1"/>
</dbReference>
<dbReference type="InterPro" id="IPR000524">
    <property type="entry name" value="Tscrpt_reg_HTH_GntR"/>
</dbReference>
<reference evidence="6" key="1">
    <citation type="journal article" date="2019" name="Int. J. Syst. Evol. Microbiol.">
        <title>The Global Catalogue of Microorganisms (GCM) 10K type strain sequencing project: providing services to taxonomists for standard genome sequencing and annotation.</title>
        <authorList>
            <consortium name="The Broad Institute Genomics Platform"/>
            <consortium name="The Broad Institute Genome Sequencing Center for Infectious Disease"/>
            <person name="Wu L."/>
            <person name="Ma J."/>
        </authorList>
    </citation>
    <scope>NUCLEOTIDE SEQUENCE [LARGE SCALE GENOMIC DNA]</scope>
    <source>
        <strain evidence="6">JCM 30846</strain>
    </source>
</reference>
<dbReference type="EMBL" id="BAABEP010000005">
    <property type="protein sequence ID" value="GAA3716230.1"/>
    <property type="molecule type" value="Genomic_DNA"/>
</dbReference>
<accession>A0ABP7E9S3</accession>
<evidence type="ECO:0000256" key="1">
    <source>
        <dbReference type="ARBA" id="ARBA00023015"/>
    </source>
</evidence>
<dbReference type="CDD" id="cd07377">
    <property type="entry name" value="WHTH_GntR"/>
    <property type="match status" value="1"/>
</dbReference>
<dbReference type="InterPro" id="IPR008920">
    <property type="entry name" value="TF_FadR/GntR_C"/>
</dbReference>
<dbReference type="PANTHER" id="PTHR43537:SF5">
    <property type="entry name" value="UXU OPERON TRANSCRIPTIONAL REGULATOR"/>
    <property type="match status" value="1"/>
</dbReference>
<evidence type="ECO:0000256" key="3">
    <source>
        <dbReference type="ARBA" id="ARBA00023163"/>
    </source>
</evidence>
<organism evidence="5 6">
    <name type="scientific">Streptomyces tremellae</name>
    <dbReference type="NCBI Taxonomy" id="1124239"/>
    <lineage>
        <taxon>Bacteria</taxon>
        <taxon>Bacillati</taxon>
        <taxon>Actinomycetota</taxon>
        <taxon>Actinomycetes</taxon>
        <taxon>Kitasatosporales</taxon>
        <taxon>Streptomycetaceae</taxon>
        <taxon>Streptomyces</taxon>
    </lineage>
</organism>
<evidence type="ECO:0000259" key="4">
    <source>
        <dbReference type="PROSITE" id="PS50949"/>
    </source>
</evidence>
<dbReference type="Gene3D" id="1.10.10.10">
    <property type="entry name" value="Winged helix-like DNA-binding domain superfamily/Winged helix DNA-binding domain"/>
    <property type="match status" value="1"/>
</dbReference>
<dbReference type="SUPFAM" id="SSF48008">
    <property type="entry name" value="GntR ligand-binding domain-like"/>
    <property type="match status" value="1"/>
</dbReference>
<sequence>MSDGLIATELFPDRLTGELAQRVLAMGAGKRLPSERRMAEELGVSRTALRDRLTHLESLGVLERRTGSGTYVRGVRPDTVTEALGLGLLASHLTFASLYSVRVALERQAAYEAALAGDPVKTAHMAAAVKRMEATEDGQELYEADVAFHRALFTASCSPALEFFADALSGVLSRSVQQRQQHIMRMTGDIGHMRQLHRDIHLAAAAEDPERAMRAVDSHFVWLDQGLGGGRESG</sequence>
<dbReference type="SMART" id="SM00345">
    <property type="entry name" value="HTH_GNTR"/>
    <property type="match status" value="1"/>
</dbReference>
<name>A0ABP7E9S3_9ACTN</name>
<dbReference type="InterPro" id="IPR011711">
    <property type="entry name" value="GntR_C"/>
</dbReference>
<dbReference type="RefSeq" id="WP_345642252.1">
    <property type="nucleotide sequence ID" value="NZ_BAABEP010000005.1"/>
</dbReference>
<proteinExistence type="predicted"/>
<dbReference type="Gene3D" id="1.20.120.530">
    <property type="entry name" value="GntR ligand-binding domain-like"/>
    <property type="match status" value="1"/>
</dbReference>
<evidence type="ECO:0000313" key="6">
    <source>
        <dbReference type="Proteomes" id="UP001499884"/>
    </source>
</evidence>
<dbReference type="Pfam" id="PF07729">
    <property type="entry name" value="FCD"/>
    <property type="match status" value="1"/>
</dbReference>
<keyword evidence="1" id="KW-0805">Transcription regulation</keyword>
<keyword evidence="2" id="KW-0238">DNA-binding</keyword>
<gene>
    <name evidence="5" type="ORF">GCM10023082_12370</name>
</gene>
<dbReference type="Proteomes" id="UP001499884">
    <property type="component" value="Unassembled WGS sequence"/>
</dbReference>
<evidence type="ECO:0000256" key="2">
    <source>
        <dbReference type="ARBA" id="ARBA00023125"/>
    </source>
</evidence>